<keyword evidence="2" id="KW-1185">Reference proteome</keyword>
<comment type="caution">
    <text evidence="1">The sequence shown here is derived from an EMBL/GenBank/DDBJ whole genome shotgun (WGS) entry which is preliminary data.</text>
</comment>
<evidence type="ECO:0000313" key="2">
    <source>
        <dbReference type="Proteomes" id="UP001064048"/>
    </source>
</evidence>
<gene>
    <name evidence="1" type="ORF">MSG28_006175</name>
</gene>
<evidence type="ECO:0000313" key="1">
    <source>
        <dbReference type="EMBL" id="KAI8422296.1"/>
    </source>
</evidence>
<dbReference type="Proteomes" id="UP001064048">
    <property type="component" value="Chromosome 10"/>
</dbReference>
<dbReference type="EMBL" id="CM046110">
    <property type="protein sequence ID" value="KAI8422296.1"/>
    <property type="molecule type" value="Genomic_DNA"/>
</dbReference>
<organism evidence="1 2">
    <name type="scientific">Choristoneura fumiferana</name>
    <name type="common">Spruce budworm moth</name>
    <name type="synonym">Archips fumiferana</name>
    <dbReference type="NCBI Taxonomy" id="7141"/>
    <lineage>
        <taxon>Eukaryota</taxon>
        <taxon>Metazoa</taxon>
        <taxon>Ecdysozoa</taxon>
        <taxon>Arthropoda</taxon>
        <taxon>Hexapoda</taxon>
        <taxon>Insecta</taxon>
        <taxon>Pterygota</taxon>
        <taxon>Neoptera</taxon>
        <taxon>Endopterygota</taxon>
        <taxon>Lepidoptera</taxon>
        <taxon>Glossata</taxon>
        <taxon>Ditrysia</taxon>
        <taxon>Tortricoidea</taxon>
        <taxon>Tortricidae</taxon>
        <taxon>Tortricinae</taxon>
        <taxon>Choristoneura</taxon>
    </lineage>
</organism>
<sequence length="139" mass="16079">MNRKRNVNYIKPEDPEFLKVIKRQAGYDDRNRKFDELENAEEDFVENTESEEPQVVVLKPGDLTAEEAEIEKKRLEKEAEETKADLSQRVIFKPKPKKVSENDKKKTSTKNAPSSTKKQSQLLSFNDDVDDNTEDSDDS</sequence>
<protein>
    <submittedName>
        <fullName evidence="1">Uncharacterized protein</fullName>
    </submittedName>
</protein>
<name>A0ACC0JDZ9_CHOFU</name>
<proteinExistence type="predicted"/>
<reference evidence="1 2" key="1">
    <citation type="journal article" date="2022" name="Genome Biol. Evol.">
        <title>The Spruce Budworm Genome: Reconstructing the Evolutionary History of Antifreeze Proteins.</title>
        <authorList>
            <person name="Beliveau C."/>
            <person name="Gagne P."/>
            <person name="Picq S."/>
            <person name="Vernygora O."/>
            <person name="Keeling C.I."/>
            <person name="Pinkney K."/>
            <person name="Doucet D."/>
            <person name="Wen F."/>
            <person name="Johnston J.S."/>
            <person name="Maaroufi H."/>
            <person name="Boyle B."/>
            <person name="Laroche J."/>
            <person name="Dewar K."/>
            <person name="Juretic N."/>
            <person name="Blackburn G."/>
            <person name="Nisole A."/>
            <person name="Brunet B."/>
            <person name="Brandao M."/>
            <person name="Lumley L."/>
            <person name="Duan J."/>
            <person name="Quan G."/>
            <person name="Lucarotti C.J."/>
            <person name="Roe A.D."/>
            <person name="Sperling F.A.H."/>
            <person name="Levesque R.C."/>
            <person name="Cusson M."/>
        </authorList>
    </citation>
    <scope>NUCLEOTIDE SEQUENCE [LARGE SCALE GENOMIC DNA]</scope>
    <source>
        <strain evidence="1">Glfc:IPQL:Cfum</strain>
    </source>
</reference>
<accession>A0ACC0JDZ9</accession>